<evidence type="ECO:0000313" key="10">
    <source>
        <dbReference type="Proteomes" id="UP000273675"/>
    </source>
</evidence>
<dbReference type="InterPro" id="IPR050256">
    <property type="entry name" value="Glycosyltransferase_2"/>
</dbReference>
<dbReference type="GO" id="GO:0099621">
    <property type="term" value="F:undecaprenyl-phosphate 4-deoxy-4-formamido-L-arabinose transferase activity"/>
    <property type="evidence" value="ECO:0007669"/>
    <property type="project" value="TreeGrafter"/>
</dbReference>
<comment type="caution">
    <text evidence="9">The sequence shown here is derived from an EMBL/GenBank/DDBJ whole genome shotgun (WGS) entry which is preliminary data.</text>
</comment>
<accession>A0A495CW17</accession>
<feature type="domain" description="Glycosyltransferase 2-like" evidence="8">
    <location>
        <begin position="22"/>
        <end position="183"/>
    </location>
</feature>
<evidence type="ECO:0000256" key="5">
    <source>
        <dbReference type="ARBA" id="ARBA00022985"/>
    </source>
</evidence>
<sequence length="258" mass="28560">MSDISTINFRRPARAATDLRASVVIAVLDEAENVAAVCEEVLREMDRAGAFEIVFVDDGSSDATPDILQAIADQDERVRLVRHDRRCGKSQAVRSGVLAARAPWIATLDGDGQNDPADLPDMLEKAWADDSDLPLVAGTRVRRNDPVSRLVATRIANGFRATVLGDHCPDTGCGVKVFHRDSFLLLPCFEGMHRFLPALFQRYGHPLINHPVKHRARHAGQSKYTNIGRAFVGIFDTMGVIWLVRRTKAPGRIEERQS</sequence>
<dbReference type="OrthoDB" id="9807795at2"/>
<keyword evidence="6" id="KW-1133">Transmembrane helix</keyword>
<keyword evidence="3 9" id="KW-0808">Transferase</keyword>
<dbReference type="PANTHER" id="PTHR48090:SF3">
    <property type="entry name" value="UNDECAPRENYL-PHOSPHATE 4-DEOXY-4-FORMAMIDO-L-ARABINOSE TRANSFERASE"/>
    <property type="match status" value="1"/>
</dbReference>
<dbReference type="EMBL" id="RBIM01000009">
    <property type="protein sequence ID" value="RKQ89565.1"/>
    <property type="molecule type" value="Genomic_DNA"/>
</dbReference>
<proteinExistence type="predicted"/>
<dbReference type="SUPFAM" id="SSF53448">
    <property type="entry name" value="Nucleotide-diphospho-sugar transferases"/>
    <property type="match status" value="1"/>
</dbReference>
<evidence type="ECO:0000259" key="8">
    <source>
        <dbReference type="Pfam" id="PF00535"/>
    </source>
</evidence>
<dbReference type="FunFam" id="3.90.550.10:FF:000170">
    <property type="entry name" value="Dolichol-phosphate mannosyltransferase"/>
    <property type="match status" value="1"/>
</dbReference>
<evidence type="ECO:0000256" key="6">
    <source>
        <dbReference type="ARBA" id="ARBA00022989"/>
    </source>
</evidence>
<evidence type="ECO:0000256" key="7">
    <source>
        <dbReference type="ARBA" id="ARBA00023136"/>
    </source>
</evidence>
<keyword evidence="4" id="KW-0812">Transmembrane</keyword>
<evidence type="ECO:0000256" key="2">
    <source>
        <dbReference type="ARBA" id="ARBA00022676"/>
    </source>
</evidence>
<protein>
    <submittedName>
        <fullName evidence="9">Dolichol-phosphate mannosyltransferase</fullName>
    </submittedName>
</protein>
<dbReference type="CDD" id="cd04179">
    <property type="entry name" value="DPM_DPG-synthase_like"/>
    <property type="match status" value="1"/>
</dbReference>
<dbReference type="Gene3D" id="3.90.550.10">
    <property type="entry name" value="Spore Coat Polysaccharide Biosynthesis Protein SpsA, Chain A"/>
    <property type="match status" value="1"/>
</dbReference>
<dbReference type="Proteomes" id="UP000273675">
    <property type="component" value="Unassembled WGS sequence"/>
</dbReference>
<evidence type="ECO:0000256" key="1">
    <source>
        <dbReference type="ARBA" id="ARBA00022475"/>
    </source>
</evidence>
<name>A0A495CW17_9PROT</name>
<keyword evidence="5" id="KW-0448">Lipopolysaccharide biosynthesis</keyword>
<dbReference type="InterPro" id="IPR029044">
    <property type="entry name" value="Nucleotide-diphossugar_trans"/>
</dbReference>
<keyword evidence="2 9" id="KW-0328">Glycosyltransferase</keyword>
<gene>
    <name evidence="9" type="ORF">C7435_3267</name>
</gene>
<reference evidence="9 10" key="1">
    <citation type="submission" date="2018-10" db="EMBL/GenBank/DDBJ databases">
        <title>Genomic Encyclopedia of Type Strains, Phase IV (KMG-IV): sequencing the most valuable type-strain genomes for metagenomic binning, comparative biology and taxonomic classification.</title>
        <authorList>
            <person name="Goeker M."/>
        </authorList>
    </citation>
    <scope>NUCLEOTIDE SEQUENCE [LARGE SCALE GENOMIC DNA]</scope>
    <source>
        <strain evidence="9 10">DSM 4734</strain>
    </source>
</reference>
<dbReference type="GO" id="GO:0005886">
    <property type="term" value="C:plasma membrane"/>
    <property type="evidence" value="ECO:0007669"/>
    <property type="project" value="TreeGrafter"/>
</dbReference>
<dbReference type="GO" id="GO:0009103">
    <property type="term" value="P:lipopolysaccharide biosynthetic process"/>
    <property type="evidence" value="ECO:0007669"/>
    <property type="project" value="UniProtKB-KW"/>
</dbReference>
<keyword evidence="7" id="KW-0472">Membrane</keyword>
<dbReference type="AlphaFoldDB" id="A0A495CW17"/>
<keyword evidence="1" id="KW-1003">Cell membrane</keyword>
<evidence type="ECO:0000313" key="9">
    <source>
        <dbReference type="EMBL" id="RKQ89565.1"/>
    </source>
</evidence>
<evidence type="ECO:0000256" key="4">
    <source>
        <dbReference type="ARBA" id="ARBA00022692"/>
    </source>
</evidence>
<dbReference type="InterPro" id="IPR001173">
    <property type="entry name" value="Glyco_trans_2-like"/>
</dbReference>
<dbReference type="RefSeq" id="WP_075189962.1">
    <property type="nucleotide sequence ID" value="NZ_RBIM01000009.1"/>
</dbReference>
<organism evidence="9 10">
    <name type="scientific">Maricaulis maris</name>
    <dbReference type="NCBI Taxonomy" id="74318"/>
    <lineage>
        <taxon>Bacteria</taxon>
        <taxon>Pseudomonadati</taxon>
        <taxon>Pseudomonadota</taxon>
        <taxon>Alphaproteobacteria</taxon>
        <taxon>Maricaulales</taxon>
        <taxon>Maricaulaceae</taxon>
        <taxon>Maricaulis</taxon>
    </lineage>
</organism>
<dbReference type="Pfam" id="PF00535">
    <property type="entry name" value="Glycos_transf_2"/>
    <property type="match status" value="1"/>
</dbReference>
<evidence type="ECO:0000256" key="3">
    <source>
        <dbReference type="ARBA" id="ARBA00022679"/>
    </source>
</evidence>
<dbReference type="PANTHER" id="PTHR48090">
    <property type="entry name" value="UNDECAPRENYL-PHOSPHATE 4-DEOXY-4-FORMAMIDO-L-ARABINOSE TRANSFERASE-RELATED"/>
    <property type="match status" value="1"/>
</dbReference>